<evidence type="ECO:0000256" key="4">
    <source>
        <dbReference type="ARBA" id="ARBA00022801"/>
    </source>
</evidence>
<evidence type="ECO:0000256" key="1">
    <source>
        <dbReference type="ARBA" id="ARBA00022694"/>
    </source>
</evidence>
<dbReference type="PANTHER" id="PTHR33992">
    <property type="entry name" value="RIBONUCLEASE P PROTEIN COMPONENT"/>
    <property type="match status" value="1"/>
</dbReference>
<evidence type="ECO:0000256" key="3">
    <source>
        <dbReference type="ARBA" id="ARBA00022759"/>
    </source>
</evidence>
<evidence type="ECO:0000313" key="8">
    <source>
        <dbReference type="EMBL" id="EMZ33108.1"/>
    </source>
</evidence>
<dbReference type="GO" id="GO:0000049">
    <property type="term" value="F:tRNA binding"/>
    <property type="evidence" value="ECO:0007669"/>
    <property type="project" value="UniProtKB-UniRule"/>
</dbReference>
<dbReference type="GO" id="GO:0001682">
    <property type="term" value="P:tRNA 5'-leader removal"/>
    <property type="evidence" value="ECO:0007669"/>
    <property type="project" value="UniProtKB-UniRule"/>
</dbReference>
<evidence type="ECO:0000256" key="5">
    <source>
        <dbReference type="ARBA" id="ARBA00022884"/>
    </source>
</evidence>
<sequence>MKKSRKDNRCLAYIEKTAFWEKNMKFSESLKKNSDFQKVYKRGKSYANRYLVLYVLKNGTECNRLGISISKKVGNSIVRHRLKRLIKEAYRLQEDIFYSGLDIVVIARMSAKGISYTETESALLHLGNLHSILKSIKKEEDD</sequence>
<dbReference type="EC" id="3.1.26.5" evidence="6 7"/>
<dbReference type="AlphaFoldDB" id="N2B303"/>
<dbReference type="PATRIC" id="fig|1235802.3.peg.1461"/>
<dbReference type="GO" id="GO:0042781">
    <property type="term" value="F:3'-tRNA processing endoribonuclease activity"/>
    <property type="evidence" value="ECO:0007669"/>
    <property type="project" value="TreeGrafter"/>
</dbReference>
<dbReference type="HOGENOM" id="CLU_117179_9_1_9"/>
<dbReference type="Proteomes" id="UP000012589">
    <property type="component" value="Unassembled WGS sequence"/>
</dbReference>
<dbReference type="STRING" id="1235802.C823_01378"/>
<comment type="subunit">
    <text evidence="6">Consists of a catalytic RNA component (M1 or rnpB) and a protein subunit.</text>
</comment>
<comment type="similarity">
    <text evidence="6">Belongs to the RnpA family.</text>
</comment>
<dbReference type="SUPFAM" id="SSF54211">
    <property type="entry name" value="Ribosomal protein S5 domain 2-like"/>
    <property type="match status" value="1"/>
</dbReference>
<dbReference type="GO" id="GO:0004526">
    <property type="term" value="F:ribonuclease P activity"/>
    <property type="evidence" value="ECO:0007669"/>
    <property type="project" value="UniProtKB-UniRule"/>
</dbReference>
<dbReference type="GO" id="GO:0030677">
    <property type="term" value="C:ribonuclease P complex"/>
    <property type="evidence" value="ECO:0007669"/>
    <property type="project" value="TreeGrafter"/>
</dbReference>
<keyword evidence="5 6" id="KW-0694">RNA-binding</keyword>
<accession>N2B303</accession>
<evidence type="ECO:0000256" key="6">
    <source>
        <dbReference type="HAMAP-Rule" id="MF_00227"/>
    </source>
</evidence>
<keyword evidence="2 6" id="KW-0540">Nuclease</keyword>
<keyword evidence="1 6" id="KW-0819">tRNA processing</keyword>
<comment type="function">
    <text evidence="6">RNaseP catalyzes the removal of the 5'-leader sequence from pre-tRNA to produce the mature 5'-terminus. It can also cleave other RNA substrates such as 4.5S RNA. The protein component plays an auxiliary but essential role in vivo by binding to the 5'-leader sequence and broadening the substrate specificity of the ribozyme.</text>
</comment>
<organism evidence="8 9">
    <name type="scientific">Eubacterium plexicaudatum ASF492</name>
    <dbReference type="NCBI Taxonomy" id="1235802"/>
    <lineage>
        <taxon>Bacteria</taxon>
        <taxon>Bacillati</taxon>
        <taxon>Bacillota</taxon>
        <taxon>Clostridia</taxon>
        <taxon>Eubacteriales</taxon>
        <taxon>Eubacteriaceae</taxon>
        <taxon>Eubacterium</taxon>
    </lineage>
</organism>
<reference evidence="8 9" key="1">
    <citation type="journal article" date="2014" name="Genome Announc.">
        <title>Draft genome sequences of the altered schaedler flora, a defined bacterial community from gnotobiotic mice.</title>
        <authorList>
            <person name="Wannemuehler M.J."/>
            <person name="Overstreet A.M."/>
            <person name="Ward D.V."/>
            <person name="Phillips G.J."/>
        </authorList>
    </citation>
    <scope>NUCLEOTIDE SEQUENCE [LARGE SCALE GENOMIC DNA]</scope>
    <source>
        <strain evidence="8 9">ASF492</strain>
    </source>
</reference>
<evidence type="ECO:0000256" key="2">
    <source>
        <dbReference type="ARBA" id="ARBA00022722"/>
    </source>
</evidence>
<dbReference type="Pfam" id="PF00825">
    <property type="entry name" value="Ribonuclease_P"/>
    <property type="match status" value="1"/>
</dbReference>
<dbReference type="InterPro" id="IPR000100">
    <property type="entry name" value="RNase_P"/>
</dbReference>
<keyword evidence="9" id="KW-1185">Reference proteome</keyword>
<dbReference type="Gene3D" id="3.30.230.10">
    <property type="match status" value="1"/>
</dbReference>
<evidence type="ECO:0000313" key="9">
    <source>
        <dbReference type="Proteomes" id="UP000012589"/>
    </source>
</evidence>
<keyword evidence="3 6" id="KW-0255">Endonuclease</keyword>
<comment type="caution">
    <text evidence="8">The sequence shown here is derived from an EMBL/GenBank/DDBJ whole genome shotgun (WGS) entry which is preliminary data.</text>
</comment>
<proteinExistence type="inferred from homology"/>
<dbReference type="InterPro" id="IPR014721">
    <property type="entry name" value="Ribsml_uS5_D2-typ_fold_subgr"/>
</dbReference>
<comment type="catalytic activity">
    <reaction evidence="6">
        <text>Endonucleolytic cleavage of RNA, removing 5'-extranucleotides from tRNA precursor.</text>
        <dbReference type="EC" id="3.1.26.5"/>
    </reaction>
</comment>
<evidence type="ECO:0000256" key="7">
    <source>
        <dbReference type="NCBIfam" id="TIGR00188"/>
    </source>
</evidence>
<gene>
    <name evidence="6" type="primary">rnpA</name>
    <name evidence="8" type="ORF">C823_01378</name>
</gene>
<name>N2B303_9FIRM</name>
<dbReference type="InterPro" id="IPR020568">
    <property type="entry name" value="Ribosomal_Su5_D2-typ_SF"/>
</dbReference>
<dbReference type="EMBL" id="AQFT01000040">
    <property type="protein sequence ID" value="EMZ33108.1"/>
    <property type="molecule type" value="Genomic_DNA"/>
</dbReference>
<dbReference type="eggNOG" id="COG0594">
    <property type="taxonomic scope" value="Bacteria"/>
</dbReference>
<dbReference type="NCBIfam" id="TIGR00188">
    <property type="entry name" value="rnpA"/>
    <property type="match status" value="1"/>
</dbReference>
<dbReference type="HAMAP" id="MF_00227">
    <property type="entry name" value="RNase_P"/>
    <property type="match status" value="1"/>
</dbReference>
<protein>
    <recommendedName>
        <fullName evidence="6 7">Ribonuclease P protein component</fullName>
        <shortName evidence="6">RNase P protein</shortName>
        <shortName evidence="6">RNaseP protein</shortName>
        <ecNumber evidence="6 7">3.1.26.5</ecNumber>
    </recommendedName>
    <alternativeName>
        <fullName evidence="6">Protein C5</fullName>
    </alternativeName>
</protein>
<keyword evidence="4 6" id="KW-0378">Hydrolase</keyword>
<dbReference type="PANTHER" id="PTHR33992:SF1">
    <property type="entry name" value="RIBONUCLEASE P PROTEIN COMPONENT"/>
    <property type="match status" value="1"/>
</dbReference>